<accession>A0A8J6E6F8</accession>
<dbReference type="PANTHER" id="PTHR46241">
    <property type="entry name" value="ARMADILLO REPEAT-CONTAINING PROTEIN 4 ARMC4"/>
    <property type="match status" value="1"/>
</dbReference>
<evidence type="ECO:0000256" key="2">
    <source>
        <dbReference type="SAM" id="Coils"/>
    </source>
</evidence>
<feature type="coiled-coil region" evidence="2">
    <location>
        <begin position="232"/>
        <end position="266"/>
    </location>
</feature>
<gene>
    <name evidence="4" type="ORF">J8273_1414</name>
</gene>
<dbReference type="Pfam" id="PF00514">
    <property type="entry name" value="Arm"/>
    <property type="match status" value="1"/>
</dbReference>
<name>A0A8J6E6F8_9EUKA</name>
<protein>
    <submittedName>
        <fullName evidence="4">Armadillo/beta-catenin-like repeat</fullName>
    </submittedName>
</protein>
<comment type="caution">
    <text evidence="4">The sequence shown here is derived from an EMBL/GenBank/DDBJ whole genome shotgun (WGS) entry which is preliminary data.</text>
</comment>
<evidence type="ECO:0000256" key="3">
    <source>
        <dbReference type="SAM" id="MobiDB-lite"/>
    </source>
</evidence>
<dbReference type="Gene3D" id="1.25.10.10">
    <property type="entry name" value="Leucine-rich Repeat Variant"/>
    <property type="match status" value="1"/>
</dbReference>
<evidence type="ECO:0000256" key="1">
    <source>
        <dbReference type="PROSITE-ProRule" id="PRU00259"/>
    </source>
</evidence>
<feature type="compositionally biased region" description="Basic residues" evidence="3">
    <location>
        <begin position="1161"/>
        <end position="1173"/>
    </location>
</feature>
<dbReference type="OrthoDB" id="7537227at2759"/>
<dbReference type="PROSITE" id="PS50176">
    <property type="entry name" value="ARM_REPEAT"/>
    <property type="match status" value="2"/>
</dbReference>
<reference evidence="4" key="1">
    <citation type="submission" date="2021-05" db="EMBL/GenBank/DDBJ databases">
        <title>A free-living protist that lacks canonical eukaryotic 1 DNA replication and segregation systems.</title>
        <authorList>
            <person name="Salas-Leiva D.E."/>
            <person name="Tromer E.C."/>
            <person name="Curtis B.A."/>
            <person name="Jerlstrom-Hultqvist J."/>
            <person name="Kolisko M."/>
            <person name="Yi Z."/>
            <person name="Salas-Leiva J.S."/>
            <person name="Gallot-Lavallee L."/>
            <person name="Kops G.J.P.L."/>
            <person name="Archibald J.M."/>
            <person name="Simpson A.G.B."/>
            <person name="Roger A.J."/>
        </authorList>
    </citation>
    <scope>NUCLEOTIDE SEQUENCE</scope>
    <source>
        <strain evidence="4">BICM</strain>
    </source>
</reference>
<feature type="coiled-coil region" evidence="2">
    <location>
        <begin position="167"/>
        <end position="194"/>
    </location>
</feature>
<dbReference type="InterPro" id="IPR016024">
    <property type="entry name" value="ARM-type_fold"/>
</dbReference>
<feature type="region of interest" description="Disordered" evidence="3">
    <location>
        <begin position="1106"/>
        <end position="1173"/>
    </location>
</feature>
<dbReference type="EMBL" id="JAHDYR010000004">
    <property type="protein sequence ID" value="KAG9397057.1"/>
    <property type="molecule type" value="Genomic_DNA"/>
</dbReference>
<evidence type="ECO:0000313" key="4">
    <source>
        <dbReference type="EMBL" id="KAG9397057.1"/>
    </source>
</evidence>
<sequence length="1173" mass="125987">METVSHQYEPLLDDGIKGFDELSENINDPENLLRQYRVKSMEVILYMQVVRDKIRTIGVQKNILTQMEEEERRRQEDLQAAVAELESIAAARAEEGARADLIVSTLRAQVKDLESRNDVLMQAVDKARDHTARIRSRAARQSIALRQTVVENATAVCRLQTQLATTAQQYQDRLSAASDKIAVLEQELADKTQEKLVRSDDATDLMAVHSVISRWRPAVLGDDAKPGKAGVGADVERMLEALVDRIETLEAETDVLRTELDEAHQKVHRGALQGVLRGMSPGRSRKPKPKMVAPAPAMPDSPDQPAQRDTSAAGLLEKPLALLRGSPDPSQYADLWGSCIAAVAEVVKARGPECASAAAELGGAPVLSAALTVPTLAPAALEVLGTVCDDPRFARAFADLGSEAVDGLVALGEAHDTGPAALEALAMLASELPVRQAVMTHVGRVVSICTRPGPNPAATPGLELLRVLAGDKTAREAVTQHLPAVVPHLAVHEGMTAEDVTRVTVATRLLSLLLTVTDARVAIRKQGGIGPLVECLTIDDNEVTRHAIGALINVSLNIRNKDEVRKVGGLEALLDAVRVPDVEIKRLAARALCNLAINSDNCALLHARDAAELFTPLLSTPDHTLHRYALRFMTALFTGDLGLPVPGMVLDAAWRALTRADSPDETVSEAAKSYTACLLQVLDAPKVDLAKLPLDLEDLPASPYARLLETARMFTAFFGRRAHVPTPSSMVCRVDRGFTVPPELVPPATDYPVVAGLVEAQVRLAAQGTVTASLQPLLLLASLLGRIPAFRAGLVDSCPDIPALVLRAAADMVDAVIRSLLDGQFKLTGTLSILVDALACITTFTSSADSRDAVLGAEGAAEAIVALLSHVARFTQTQVDLTRRVMMSPEDNDRMRATLAVGSALAATVTELAATATSMRNAFRLVQAGALDPLRRMLHTVPTPPDVDDPVKRLVSYAGSTLQPPPETVATVRGALQVLLPLSRIKEGWADLGTPEYMGLVLNALLLDDITVVLLVIRIAETAPARQLAALLASSANSHILVKILFYAGPAVLPESTVIKNFTGARDAELRRVCGSLVRSLSRERVFIKAVAASVSAVGSFHAFQQRAQDHPESRHPDPDAEPRRSRPSSIPRNRAGSVQSVQSMERAGSEATLGSYSSQYRRKGSPYRIRRQ</sequence>
<keyword evidence="2" id="KW-0175">Coiled coil</keyword>
<dbReference type="SMART" id="SM00185">
    <property type="entry name" value="ARM"/>
    <property type="match status" value="4"/>
</dbReference>
<feature type="region of interest" description="Disordered" evidence="3">
    <location>
        <begin position="277"/>
        <end position="310"/>
    </location>
</feature>
<dbReference type="InterPro" id="IPR000225">
    <property type="entry name" value="Armadillo"/>
</dbReference>
<proteinExistence type="predicted"/>
<feature type="coiled-coil region" evidence="2">
    <location>
        <begin position="64"/>
        <end position="130"/>
    </location>
</feature>
<dbReference type="AlphaFoldDB" id="A0A8J6E6F8"/>
<dbReference type="InterPro" id="IPR011989">
    <property type="entry name" value="ARM-like"/>
</dbReference>
<evidence type="ECO:0000313" key="5">
    <source>
        <dbReference type="Proteomes" id="UP000717585"/>
    </source>
</evidence>
<feature type="compositionally biased region" description="Basic and acidic residues" evidence="3">
    <location>
        <begin position="1108"/>
        <end position="1125"/>
    </location>
</feature>
<dbReference type="PANTHER" id="PTHR46241:SF1">
    <property type="entry name" value="OUTER DYNEIN ARM-DOCKING COMPLEX SUBUNIT 2"/>
    <property type="match status" value="1"/>
</dbReference>
<feature type="repeat" description="ARM" evidence="1">
    <location>
        <begin position="527"/>
        <end position="569"/>
    </location>
</feature>
<organism evidence="4 5">
    <name type="scientific">Carpediemonas membranifera</name>
    <dbReference type="NCBI Taxonomy" id="201153"/>
    <lineage>
        <taxon>Eukaryota</taxon>
        <taxon>Metamonada</taxon>
        <taxon>Carpediemonas-like organisms</taxon>
        <taxon>Carpediemonas</taxon>
    </lineage>
</organism>
<dbReference type="SUPFAM" id="SSF48371">
    <property type="entry name" value="ARM repeat"/>
    <property type="match status" value="1"/>
</dbReference>
<keyword evidence="5" id="KW-1185">Reference proteome</keyword>
<feature type="repeat" description="ARM" evidence="1">
    <location>
        <begin position="568"/>
        <end position="601"/>
    </location>
</feature>
<dbReference type="Proteomes" id="UP000717585">
    <property type="component" value="Unassembled WGS sequence"/>
</dbReference>